<accession>A4XEL1</accession>
<name>A4XEL1_NOVAD</name>
<protein>
    <submittedName>
        <fullName evidence="4">D-altronate dehydratase</fullName>
        <ecNumber evidence="4">4.2.1.7</ecNumber>
    </submittedName>
</protein>
<sequence>MPPHTAVMPAAFHVHAADGVAVALRPLAQGESVAVDGVRITLQSGIPQGHKFAVRSHVAGEPVVKYGLPIGRATASIAPGEHVHVHNLATALEGEVVYSPAAPAASPPQAFPSSEATWRGYRRADGRAATRNEIWILPTVGCVGLTAEQVARAAELRHAGLIEAGRIDGVLAFAHPHGCSQLGDDLGGTRALLAGLAANPNAAGVLLLGLGCESNQLADLLAAIPAASRGKVRVLSSQGAGDELAEAAALVDELVAEAATAEREELPLSALTVGLKCGGSDGFSGLTANPLLGRFSERLAAAGGTPILTEIPEIFGAEQGLLERAVDGPTFEAAAALVNGFKRHYLDQGLPVSENPSPGNIAGGITTLEEKSAGAVQKAGNAPLASVLRYGEQAAGPGLALLEAPGNDAVSSTGLTAAGAVLVLFTTGRGTPLGFPAPTVKVASNRALATAKPHWIDFDASRVLDEGRQATDEAFLADLLAIASGRKTAAERAGQRAIAIWKKGVTL</sequence>
<dbReference type="Proteomes" id="UP000009134">
    <property type="component" value="Plasmid pNL2"/>
</dbReference>
<keyword evidence="2 4" id="KW-0456">Lyase</keyword>
<dbReference type="Gene3D" id="2.30.130.110">
    <property type="match status" value="1"/>
</dbReference>
<evidence type="ECO:0000256" key="2">
    <source>
        <dbReference type="ARBA" id="ARBA00023239"/>
    </source>
</evidence>
<dbReference type="GO" id="GO:0008789">
    <property type="term" value="F:altronate dehydratase activity"/>
    <property type="evidence" value="ECO:0007669"/>
    <property type="project" value="UniProtKB-EC"/>
</dbReference>
<keyword evidence="4" id="KW-0614">Plasmid</keyword>
<dbReference type="EMBL" id="CP000677">
    <property type="protein sequence ID" value="ABP64372.1"/>
    <property type="molecule type" value="Genomic_DNA"/>
</dbReference>
<dbReference type="eggNOG" id="COG2721">
    <property type="taxonomic scope" value="Bacteria"/>
</dbReference>
<dbReference type="EC" id="4.2.1.7" evidence="4"/>
<dbReference type="SMART" id="SM00858">
    <property type="entry name" value="SAF"/>
    <property type="match status" value="1"/>
</dbReference>
<keyword evidence="5" id="KW-1185">Reference proteome</keyword>
<dbReference type="CDD" id="cd11613">
    <property type="entry name" value="SAF_AH_GD"/>
    <property type="match status" value="1"/>
</dbReference>
<dbReference type="InterPro" id="IPR013974">
    <property type="entry name" value="SAF"/>
</dbReference>
<organism evidence="4 5">
    <name type="scientific">Novosphingobium aromaticivorans (strain ATCC 700278 / DSM 12444 / CCUG 56034 / CIP 105152 / NBRC 16084 / F199)</name>
    <dbReference type="NCBI Taxonomy" id="279238"/>
    <lineage>
        <taxon>Bacteria</taxon>
        <taxon>Pseudomonadati</taxon>
        <taxon>Pseudomonadota</taxon>
        <taxon>Alphaproteobacteria</taxon>
        <taxon>Sphingomonadales</taxon>
        <taxon>Sphingomonadaceae</taxon>
        <taxon>Novosphingobium</taxon>
    </lineage>
</organism>
<geneLocation type="plasmid" evidence="4 5">
    <name>pNL2</name>
</geneLocation>
<evidence type="ECO:0000313" key="4">
    <source>
        <dbReference type="EMBL" id="ABP64372.1"/>
    </source>
</evidence>
<proteinExistence type="inferred from homology"/>
<evidence type="ECO:0000256" key="1">
    <source>
        <dbReference type="ARBA" id="ARBA00010986"/>
    </source>
</evidence>
<dbReference type="HOGENOM" id="CLU_029189_0_0_5"/>
<dbReference type="InterPro" id="IPR044144">
    <property type="entry name" value="SAF_UxaA/GarD"/>
</dbReference>
<dbReference type="KEGG" id="nar:Saro_3512"/>
<comment type="similarity">
    <text evidence="1">Belongs to the UxaA family.</text>
</comment>
<gene>
    <name evidence="4" type="ordered locus">Saro_3512</name>
</gene>
<evidence type="ECO:0000259" key="3">
    <source>
        <dbReference type="SMART" id="SM00858"/>
    </source>
</evidence>
<feature type="domain" description="SAF" evidence="3">
    <location>
        <begin position="18"/>
        <end position="89"/>
    </location>
</feature>
<reference evidence="4 5" key="1">
    <citation type="submission" date="2007-04" db="EMBL/GenBank/DDBJ databases">
        <title>Complete sequence of plasmid pNL2 of Novosphingobium aromaticivorans DSM 12444.</title>
        <authorList>
            <consortium name="US DOE Joint Genome Institute"/>
            <person name="Copeland A."/>
            <person name="Lucas S."/>
            <person name="Lapidus A."/>
            <person name="Barry K."/>
            <person name="Detter J.C."/>
            <person name="Glavina del Rio T."/>
            <person name="Hammon N."/>
            <person name="Israni S."/>
            <person name="Dalin E."/>
            <person name="Tice H."/>
            <person name="Pitluck S."/>
            <person name="Chertkov O."/>
            <person name="Han C."/>
            <person name="Thomson S."/>
            <person name="Schmutz J."/>
            <person name="Larimer F."/>
            <person name="Land M."/>
            <person name="Kyrpides N."/>
            <person name="Ivanova N."/>
            <person name="Fredrickson J."/>
            <person name="Romine M.F."/>
            <person name="Richardson P."/>
        </authorList>
    </citation>
    <scope>NUCLEOTIDE SEQUENCE [LARGE SCALE GENOMIC DNA]</scope>
    <source>
        <strain evidence="5">ATCC 700278 / DSM 12444 / CCUG 56034 / CIP 105152 / NBRC 16084 / F199</strain>
        <plasmid evidence="4 5">pNL2</plasmid>
    </source>
</reference>
<dbReference type="Pfam" id="PF08666">
    <property type="entry name" value="SAF"/>
    <property type="match status" value="1"/>
</dbReference>
<dbReference type="AlphaFoldDB" id="A4XEL1"/>
<evidence type="ECO:0000313" key="5">
    <source>
        <dbReference type="Proteomes" id="UP000009134"/>
    </source>
</evidence>
<dbReference type="InterPro" id="IPR052172">
    <property type="entry name" value="UxaA_altronate/galactarate_dh"/>
</dbReference>
<dbReference type="Pfam" id="PF20629">
    <property type="entry name" value="GD_AH_C"/>
    <property type="match status" value="1"/>
</dbReference>
<dbReference type="PANTHER" id="PTHR30536:SF5">
    <property type="entry name" value="ALTRONATE DEHYDRATASE"/>
    <property type="match status" value="1"/>
</dbReference>
<dbReference type="Pfam" id="PF04295">
    <property type="entry name" value="GD_AH_second"/>
    <property type="match status" value="1"/>
</dbReference>
<dbReference type="GO" id="GO:0019698">
    <property type="term" value="P:D-galacturonate catabolic process"/>
    <property type="evidence" value="ECO:0007669"/>
    <property type="project" value="TreeGrafter"/>
</dbReference>
<dbReference type="PANTHER" id="PTHR30536">
    <property type="entry name" value="ALTRONATE/GALACTARATE DEHYDRATASE"/>
    <property type="match status" value="1"/>
</dbReference>
<dbReference type="InterPro" id="IPR048332">
    <property type="entry name" value="GD_AH_C"/>
</dbReference>
<dbReference type="InterPro" id="IPR007392">
    <property type="entry name" value="GD_AH_second"/>
</dbReference>